<dbReference type="InterPro" id="IPR012541">
    <property type="entry name" value="DBP10_C"/>
</dbReference>
<keyword evidence="3" id="KW-0347">Helicase</keyword>
<feature type="domain" description="DBP10 C-terminal" evidence="2">
    <location>
        <begin position="4"/>
        <end position="41"/>
    </location>
</feature>
<dbReference type="VEuPathDB" id="VectorBase:SSCA010400"/>
<proteinExistence type="predicted"/>
<organism evidence="3 4">
    <name type="scientific">Sarcoptes scabiei</name>
    <name type="common">Itch mite</name>
    <name type="synonym">Acarus scabiei</name>
    <dbReference type="NCBI Taxonomy" id="52283"/>
    <lineage>
        <taxon>Eukaryota</taxon>
        <taxon>Metazoa</taxon>
        <taxon>Ecdysozoa</taxon>
        <taxon>Arthropoda</taxon>
        <taxon>Chelicerata</taxon>
        <taxon>Arachnida</taxon>
        <taxon>Acari</taxon>
        <taxon>Acariformes</taxon>
        <taxon>Sarcoptiformes</taxon>
        <taxon>Astigmata</taxon>
        <taxon>Psoroptidia</taxon>
        <taxon>Sarcoptoidea</taxon>
        <taxon>Sarcoptidae</taxon>
        <taxon>Sarcoptinae</taxon>
        <taxon>Sarcoptes</taxon>
    </lineage>
</organism>
<keyword evidence="3" id="KW-0378">Hydrolase</keyword>
<feature type="compositionally biased region" description="Basic and acidic residues" evidence="1">
    <location>
        <begin position="93"/>
        <end position="114"/>
    </location>
</feature>
<feature type="compositionally biased region" description="Basic residues" evidence="1">
    <location>
        <begin position="75"/>
        <end position="92"/>
    </location>
</feature>
<dbReference type="SMART" id="SM01123">
    <property type="entry name" value="DBP10CT"/>
    <property type="match status" value="1"/>
</dbReference>
<dbReference type="GO" id="GO:0005524">
    <property type="term" value="F:ATP binding"/>
    <property type="evidence" value="ECO:0007669"/>
    <property type="project" value="InterPro"/>
</dbReference>
<dbReference type="GO" id="GO:0003724">
    <property type="term" value="F:RNA helicase activity"/>
    <property type="evidence" value="ECO:0007669"/>
    <property type="project" value="InterPro"/>
</dbReference>
<gene>
    <name evidence="3" type="ORF">QR98_0048170</name>
</gene>
<evidence type="ECO:0000313" key="4">
    <source>
        <dbReference type="Proteomes" id="UP000616769"/>
    </source>
</evidence>
<feature type="compositionally biased region" description="Acidic residues" evidence="1">
    <location>
        <begin position="58"/>
        <end position="69"/>
    </location>
</feature>
<evidence type="ECO:0000256" key="1">
    <source>
        <dbReference type="SAM" id="MobiDB-lite"/>
    </source>
</evidence>
<name>A0A132A5T9_SARSC</name>
<keyword evidence="3" id="KW-0547">Nucleotide-binding</keyword>
<feature type="region of interest" description="Disordered" evidence="1">
    <location>
        <begin position="36"/>
        <end position="166"/>
    </location>
</feature>
<comment type="caution">
    <text evidence="3">The sequence shown here is derived from an EMBL/GenBank/DDBJ whole genome shotgun (WGS) entry which is preliminary data.</text>
</comment>
<keyword evidence="3" id="KW-0067">ATP-binding</keyword>
<sequence>MIVKFVRSGDDENKIKKIRTESGNLISTSYKSGLYEKWQKKSKIRQKSISDGGKENEWNDNDNEHDEDLSNVCQKRNRSIHRMKSKESRKKSLRNDSTKKQIRSELKTSEEILKSRRKQMHRKIGNQKQRNNLKQKNKAKKSCRGNKKRQTQTKINNKNRSKKRKT</sequence>
<dbReference type="OrthoDB" id="10261375at2759"/>
<evidence type="ECO:0000313" key="3">
    <source>
        <dbReference type="EMBL" id="KPM06343.1"/>
    </source>
</evidence>
<reference evidence="3 4" key="1">
    <citation type="journal article" date="2015" name="Parasit. Vectors">
        <title>Draft genome of the scabies mite.</title>
        <authorList>
            <person name="Rider S.D.Jr."/>
            <person name="Morgan M.S."/>
            <person name="Arlian L.G."/>
        </authorList>
    </citation>
    <scope>NUCLEOTIDE SEQUENCE [LARGE SCALE GENOMIC DNA]</scope>
    <source>
        <strain evidence="3">Arlian Lab</strain>
    </source>
</reference>
<dbReference type="AlphaFoldDB" id="A0A132A5T9"/>
<dbReference type="Proteomes" id="UP000616769">
    <property type="component" value="Unassembled WGS sequence"/>
</dbReference>
<dbReference type="GO" id="GO:0005634">
    <property type="term" value="C:nucleus"/>
    <property type="evidence" value="ECO:0007669"/>
    <property type="project" value="InterPro"/>
</dbReference>
<dbReference type="EMBL" id="JXLN01010800">
    <property type="protein sequence ID" value="KPM06343.1"/>
    <property type="molecule type" value="Genomic_DNA"/>
</dbReference>
<evidence type="ECO:0000259" key="2">
    <source>
        <dbReference type="SMART" id="SM01123"/>
    </source>
</evidence>
<protein>
    <submittedName>
        <fullName evidence="3">ATP-dependent RNA helicase DDX54-like protein 2</fullName>
    </submittedName>
</protein>
<feature type="compositionally biased region" description="Basic residues" evidence="1">
    <location>
        <begin position="115"/>
        <end position="166"/>
    </location>
</feature>
<dbReference type="GO" id="GO:0003723">
    <property type="term" value="F:RNA binding"/>
    <property type="evidence" value="ECO:0007669"/>
    <property type="project" value="InterPro"/>
</dbReference>
<accession>A0A132A5T9</accession>
<dbReference type="Pfam" id="PF08147">
    <property type="entry name" value="DBP10CT"/>
    <property type="match status" value="1"/>
</dbReference>